<proteinExistence type="predicted"/>
<evidence type="ECO:0000259" key="7">
    <source>
        <dbReference type="Pfam" id="PF02931"/>
    </source>
</evidence>
<dbReference type="GO" id="GO:0004888">
    <property type="term" value="F:transmembrane signaling receptor activity"/>
    <property type="evidence" value="ECO:0007669"/>
    <property type="project" value="InterPro"/>
</dbReference>
<reference evidence="8 9" key="1">
    <citation type="submission" date="2013-11" db="EMBL/GenBank/DDBJ databases">
        <title>Genome sequencing of Stegodyphus mimosarum.</title>
        <authorList>
            <person name="Bechsgaard J."/>
        </authorList>
    </citation>
    <scope>NUCLEOTIDE SEQUENCE [LARGE SCALE GENOMIC DNA]</scope>
</reference>
<dbReference type="PANTHER" id="PTHR18945">
    <property type="entry name" value="NEUROTRANSMITTER GATED ION CHANNEL"/>
    <property type="match status" value="1"/>
</dbReference>
<name>A0A087TYW3_STEMI</name>
<dbReference type="GO" id="GO:0016020">
    <property type="term" value="C:membrane"/>
    <property type="evidence" value="ECO:0007669"/>
    <property type="project" value="UniProtKB-SubCell"/>
</dbReference>
<dbReference type="GO" id="GO:0005230">
    <property type="term" value="F:extracellular ligand-gated monoatomic ion channel activity"/>
    <property type="evidence" value="ECO:0007669"/>
    <property type="project" value="InterPro"/>
</dbReference>
<evidence type="ECO:0000256" key="5">
    <source>
        <dbReference type="SAM" id="MobiDB-lite"/>
    </source>
</evidence>
<dbReference type="EMBL" id="KK117374">
    <property type="protein sequence ID" value="KFM70302.1"/>
    <property type="molecule type" value="Genomic_DNA"/>
</dbReference>
<feature type="non-terminal residue" evidence="8">
    <location>
        <position position="231"/>
    </location>
</feature>
<feature type="transmembrane region" description="Helical" evidence="6">
    <location>
        <begin position="150"/>
        <end position="175"/>
    </location>
</feature>
<feature type="compositionally biased region" description="Basic and acidic residues" evidence="5">
    <location>
        <begin position="220"/>
        <end position="231"/>
    </location>
</feature>
<keyword evidence="8" id="KW-0675">Receptor</keyword>
<evidence type="ECO:0000256" key="6">
    <source>
        <dbReference type="SAM" id="Phobius"/>
    </source>
</evidence>
<evidence type="ECO:0000313" key="8">
    <source>
        <dbReference type="EMBL" id="KFM70302.1"/>
    </source>
</evidence>
<comment type="subcellular location">
    <subcellularLocation>
        <location evidence="1">Membrane</location>
        <topology evidence="1">Multi-pass membrane protein</topology>
    </subcellularLocation>
</comment>
<gene>
    <name evidence="8" type="ORF">X975_11249</name>
</gene>
<protein>
    <submittedName>
        <fullName evidence="8">Neuronal acetylcholine receptor subunit alpha-10</fullName>
    </submittedName>
</protein>
<feature type="transmembrane region" description="Helical" evidence="6">
    <location>
        <begin position="122"/>
        <end position="143"/>
    </location>
</feature>
<evidence type="ECO:0000256" key="2">
    <source>
        <dbReference type="ARBA" id="ARBA00022692"/>
    </source>
</evidence>
<keyword evidence="3 6" id="KW-1133">Transmembrane helix</keyword>
<dbReference type="SUPFAM" id="SSF90112">
    <property type="entry name" value="Neurotransmitter-gated ion-channel transmembrane pore"/>
    <property type="match status" value="1"/>
</dbReference>
<evidence type="ECO:0000256" key="1">
    <source>
        <dbReference type="ARBA" id="ARBA00004141"/>
    </source>
</evidence>
<organism evidence="8 9">
    <name type="scientific">Stegodyphus mimosarum</name>
    <name type="common">African social velvet spider</name>
    <dbReference type="NCBI Taxonomy" id="407821"/>
    <lineage>
        <taxon>Eukaryota</taxon>
        <taxon>Metazoa</taxon>
        <taxon>Ecdysozoa</taxon>
        <taxon>Arthropoda</taxon>
        <taxon>Chelicerata</taxon>
        <taxon>Arachnida</taxon>
        <taxon>Araneae</taxon>
        <taxon>Araneomorphae</taxon>
        <taxon>Entelegynae</taxon>
        <taxon>Eresoidea</taxon>
        <taxon>Eresidae</taxon>
        <taxon>Stegodyphus</taxon>
    </lineage>
</organism>
<feature type="domain" description="Neurotransmitter-gated ion-channel ligand-binding" evidence="7">
    <location>
        <begin position="3"/>
        <end position="92"/>
    </location>
</feature>
<keyword evidence="4 6" id="KW-0472">Membrane</keyword>
<dbReference type="Pfam" id="PF02931">
    <property type="entry name" value="Neur_chan_LBD"/>
    <property type="match status" value="1"/>
</dbReference>
<dbReference type="InterPro" id="IPR006201">
    <property type="entry name" value="Neur_channel"/>
</dbReference>
<evidence type="ECO:0000256" key="4">
    <source>
        <dbReference type="ARBA" id="ARBA00023136"/>
    </source>
</evidence>
<dbReference type="InterPro" id="IPR036719">
    <property type="entry name" value="Neuro-gated_channel_TM_sf"/>
</dbReference>
<dbReference type="OMA" id="NEEWIVI"/>
<dbReference type="SUPFAM" id="SSF63712">
    <property type="entry name" value="Nicotinic receptor ligand binding domain-like"/>
    <property type="match status" value="1"/>
</dbReference>
<dbReference type="OrthoDB" id="6419494at2759"/>
<dbReference type="InterPro" id="IPR038050">
    <property type="entry name" value="Neuro_actylchol_rec"/>
</dbReference>
<dbReference type="AlphaFoldDB" id="A0A087TYW3"/>
<accession>A0A087TYW3</accession>
<dbReference type="STRING" id="407821.A0A087TYW3"/>
<dbReference type="InterPro" id="IPR006202">
    <property type="entry name" value="Neur_chan_lig-bd"/>
</dbReference>
<sequence>MLIQTSCPSISKTAYPKDEVECVVILGSWAHDGWEVDIQHGEDLLMSEFENINPRWELIVSKASIFRKVTRYECCSEPYISIHISFPMKRRPVPEIEATRTPCILIMVLALSIFWLPPDSSLKFLLCGLLFFALNILLVYVAGSTKSPLLVGYAVSFIQSAMYIIVTTLFLQVFIITKLCNQSGPSRPPPSVMQFLTGPLGKYACLRSPMSEDQVSLDRVQLKEDSSANEP</sequence>
<keyword evidence="2 6" id="KW-0812">Transmembrane</keyword>
<evidence type="ECO:0000256" key="3">
    <source>
        <dbReference type="ARBA" id="ARBA00022989"/>
    </source>
</evidence>
<dbReference type="InterPro" id="IPR036734">
    <property type="entry name" value="Neur_chan_lig-bd_sf"/>
</dbReference>
<keyword evidence="9" id="KW-1185">Reference proteome</keyword>
<dbReference type="Gene3D" id="2.70.170.10">
    <property type="entry name" value="Neurotransmitter-gated ion-channel ligand-binding domain"/>
    <property type="match status" value="1"/>
</dbReference>
<feature type="region of interest" description="Disordered" evidence="5">
    <location>
        <begin position="212"/>
        <end position="231"/>
    </location>
</feature>
<evidence type="ECO:0000313" key="9">
    <source>
        <dbReference type="Proteomes" id="UP000054359"/>
    </source>
</evidence>
<feature type="transmembrane region" description="Helical" evidence="6">
    <location>
        <begin position="98"/>
        <end position="116"/>
    </location>
</feature>
<dbReference type="Proteomes" id="UP000054359">
    <property type="component" value="Unassembled WGS sequence"/>
</dbReference>
<dbReference type="Gene3D" id="1.20.58.390">
    <property type="entry name" value="Neurotransmitter-gated ion-channel transmembrane domain"/>
    <property type="match status" value="1"/>
</dbReference>